<evidence type="ECO:0000256" key="1">
    <source>
        <dbReference type="ARBA" id="ARBA00001655"/>
    </source>
</evidence>
<dbReference type="NCBIfam" id="TIGR00851">
    <property type="entry name" value="mtlA"/>
    <property type="match status" value="1"/>
</dbReference>
<evidence type="ECO:0000256" key="5">
    <source>
        <dbReference type="ARBA" id="ARBA00021825"/>
    </source>
</evidence>
<feature type="transmembrane region" description="Helical" evidence="17">
    <location>
        <begin position="27"/>
        <end position="46"/>
    </location>
</feature>
<evidence type="ECO:0000259" key="18">
    <source>
        <dbReference type="PROSITE" id="PS51099"/>
    </source>
</evidence>
<evidence type="ECO:0000256" key="12">
    <source>
        <dbReference type="ARBA" id="ARBA00022692"/>
    </source>
</evidence>
<dbReference type="CDD" id="cd05567">
    <property type="entry name" value="PTS_IIB_mannitol"/>
    <property type="match status" value="2"/>
</dbReference>
<keyword evidence="10" id="KW-0808">Transferase</keyword>
<dbReference type="InterPro" id="IPR004718">
    <property type="entry name" value="PTS_IIC_mtl"/>
</dbReference>
<feature type="transmembrane region" description="Helical" evidence="17">
    <location>
        <begin position="271"/>
        <end position="290"/>
    </location>
</feature>
<feature type="region of interest" description="Disordered" evidence="16">
    <location>
        <begin position="348"/>
        <end position="376"/>
    </location>
</feature>
<dbReference type="InterPro" id="IPR003501">
    <property type="entry name" value="PTS_EIIB_2/3"/>
</dbReference>
<evidence type="ECO:0000256" key="3">
    <source>
        <dbReference type="ARBA" id="ARBA00004651"/>
    </source>
</evidence>
<dbReference type="Pfam" id="PF02302">
    <property type="entry name" value="PTS_IIB"/>
    <property type="match status" value="2"/>
</dbReference>
<protein>
    <recommendedName>
        <fullName evidence="5">PTS system mannitol-specific EIICB component</fullName>
        <ecNumber evidence="4">2.7.1.197</ecNumber>
    </recommendedName>
    <alternativeName>
        <fullName evidence="15">EIICB-Mtl</fullName>
    </alternativeName>
</protein>
<evidence type="ECO:0000256" key="9">
    <source>
        <dbReference type="ARBA" id="ARBA00022597"/>
    </source>
</evidence>
<dbReference type="PROSITE" id="PS51099">
    <property type="entry name" value="PTS_EIIB_TYPE_2"/>
    <property type="match status" value="2"/>
</dbReference>
<comment type="catalytic activity">
    <reaction evidence="1">
        <text>D-mannitol(out) + N(pros)-phospho-L-histidyl-[protein] = D-mannitol 1-phosphate(in) + L-histidyl-[protein]</text>
        <dbReference type="Rhea" id="RHEA:33363"/>
        <dbReference type="Rhea" id="RHEA-COMP:9745"/>
        <dbReference type="Rhea" id="RHEA-COMP:9746"/>
        <dbReference type="ChEBI" id="CHEBI:16899"/>
        <dbReference type="ChEBI" id="CHEBI:29979"/>
        <dbReference type="ChEBI" id="CHEBI:61381"/>
        <dbReference type="ChEBI" id="CHEBI:64837"/>
        <dbReference type="EC" id="2.7.1.197"/>
    </reaction>
</comment>
<dbReference type="Gene3D" id="3.40.50.2300">
    <property type="match status" value="2"/>
</dbReference>
<dbReference type="Pfam" id="PF02378">
    <property type="entry name" value="PTS_EIIC"/>
    <property type="match status" value="1"/>
</dbReference>
<evidence type="ECO:0000256" key="6">
    <source>
        <dbReference type="ARBA" id="ARBA00022448"/>
    </source>
</evidence>
<keyword evidence="21" id="KW-1185">Reference proteome</keyword>
<dbReference type="EC" id="2.7.1.197" evidence="4"/>
<reference evidence="20 21" key="1">
    <citation type="journal article" date="2019" name="Int. J. Syst. Evol. Microbiol.">
        <title>The Global Catalogue of Microorganisms (GCM) 10K type strain sequencing project: providing services to taxonomists for standard genome sequencing and annotation.</title>
        <authorList>
            <consortium name="The Broad Institute Genomics Platform"/>
            <consortium name="The Broad Institute Genome Sequencing Center for Infectious Disease"/>
            <person name="Wu L."/>
            <person name="Ma J."/>
        </authorList>
    </citation>
    <scope>NUCLEOTIDE SEQUENCE [LARGE SCALE GENOMIC DNA]</scope>
    <source>
        <strain evidence="20 21">JCM 8736</strain>
    </source>
</reference>
<dbReference type="Proteomes" id="UP001501577">
    <property type="component" value="Unassembled WGS sequence"/>
</dbReference>
<dbReference type="PANTHER" id="PTHR30181">
    <property type="entry name" value="MANNITOL PERMEASE IIC COMPONENT"/>
    <property type="match status" value="1"/>
</dbReference>
<evidence type="ECO:0000256" key="13">
    <source>
        <dbReference type="ARBA" id="ARBA00022989"/>
    </source>
</evidence>
<dbReference type="SUPFAM" id="SSF52794">
    <property type="entry name" value="PTS system IIB component-like"/>
    <property type="match status" value="2"/>
</dbReference>
<accession>A0ABN3Y4D6</accession>
<proteinExistence type="predicted"/>
<keyword evidence="14 17" id="KW-0472">Membrane</keyword>
<evidence type="ECO:0000256" key="2">
    <source>
        <dbReference type="ARBA" id="ARBA00002434"/>
    </source>
</evidence>
<dbReference type="InterPro" id="IPR003352">
    <property type="entry name" value="PTS_EIIC"/>
</dbReference>
<feature type="domain" description="PTS EIIC type-2" evidence="19">
    <location>
        <begin position="15"/>
        <end position="344"/>
    </location>
</feature>
<feature type="compositionally biased region" description="Low complexity" evidence="16">
    <location>
        <begin position="350"/>
        <end position="360"/>
    </location>
</feature>
<keyword evidence="13 17" id="KW-1133">Transmembrane helix</keyword>
<evidence type="ECO:0000256" key="14">
    <source>
        <dbReference type="ARBA" id="ARBA00023136"/>
    </source>
</evidence>
<evidence type="ECO:0000259" key="19">
    <source>
        <dbReference type="PROSITE" id="PS51104"/>
    </source>
</evidence>
<feature type="domain" description="PTS EIIB type-2" evidence="18">
    <location>
        <begin position="385"/>
        <end position="477"/>
    </location>
</feature>
<feature type="transmembrane region" description="Helical" evidence="17">
    <location>
        <begin position="58"/>
        <end position="75"/>
    </location>
</feature>
<dbReference type="InterPro" id="IPR029503">
    <property type="entry name" value="PTS_EIIB_mannitol"/>
</dbReference>
<feature type="compositionally biased region" description="Polar residues" evidence="16">
    <location>
        <begin position="366"/>
        <end position="376"/>
    </location>
</feature>
<keyword evidence="6" id="KW-0813">Transport</keyword>
<evidence type="ECO:0000256" key="4">
    <source>
        <dbReference type="ARBA" id="ARBA00011909"/>
    </source>
</evidence>
<evidence type="ECO:0000256" key="11">
    <source>
        <dbReference type="ARBA" id="ARBA00022683"/>
    </source>
</evidence>
<sequence>MAQGNKGIKAKVQQLGSSLSSMVMPNIGAFIAWGVITALFIPDGFLPNEQLASMNEPMITYLLPLLIGYTGGSMIHEQRGAVVGAIATMGVIVGSDVPMFIGAMMMGPLGGWCVKKFDERFSDKIRAGFEMLVNNFSSGLIGFALAIIGYFAVGPIVSALTEWLGLGVAAIIKASLLPLANIFIEPAKILFLNNAINHGILTPLGTEQSISTGKSILFLLEANPGPGLGVLLAFTLFGKGSAKASAPGAILIQFVGGIHEIYFPYVMMKPLMFLAVIAGGMSGTFTFQLLDAGLRAAASPGSIIAVLGMTPPNRYVAVIAGVVVAAVVSFLVGMVILKSDRSETSDEDLAAQQAAVQSAKQESKGQDTATTESANVENAELRKVDQVVFACDAGMGSSAMGASVLRKKMQEAGIDMPVSNASISKLQDDANTLVITQTELHDRAVKKAPSAEFVSVENFMNSPRYDEIVERMKNETNQAADKENTPEDTNKAENTGEIEDVTLAKVEHIIFACDAGMGSSAMGASVLRNMMKKADLDVDVTNLAINRLEDDAKALIITQKELYDRAEQKAPSAQFMTVDNFMDTEVYEEIVERMKKQS</sequence>
<dbReference type="NCBIfam" id="NF011663">
    <property type="entry name" value="PRK15083.1"/>
    <property type="match status" value="1"/>
</dbReference>
<dbReference type="RefSeq" id="WP_068707771.1">
    <property type="nucleotide sequence ID" value="NZ_BAAAXQ010000026.1"/>
</dbReference>
<evidence type="ECO:0000313" key="21">
    <source>
        <dbReference type="Proteomes" id="UP001501577"/>
    </source>
</evidence>
<feature type="region of interest" description="Disordered" evidence="16">
    <location>
        <begin position="476"/>
        <end position="495"/>
    </location>
</feature>
<comment type="caution">
    <text evidence="20">The sequence shown here is derived from an EMBL/GenBank/DDBJ whole genome shotgun (WGS) entry which is preliminary data.</text>
</comment>
<evidence type="ECO:0000256" key="16">
    <source>
        <dbReference type="SAM" id="MobiDB-lite"/>
    </source>
</evidence>
<feature type="transmembrane region" description="Helical" evidence="17">
    <location>
        <begin position="135"/>
        <end position="157"/>
    </location>
</feature>
<evidence type="ECO:0000313" key="20">
    <source>
        <dbReference type="EMBL" id="GAA3015124.1"/>
    </source>
</evidence>
<evidence type="ECO:0000256" key="8">
    <source>
        <dbReference type="ARBA" id="ARBA00022553"/>
    </source>
</evidence>
<evidence type="ECO:0000256" key="15">
    <source>
        <dbReference type="ARBA" id="ARBA00033349"/>
    </source>
</evidence>
<keyword evidence="11" id="KW-0598">Phosphotransferase system</keyword>
<evidence type="ECO:0000256" key="7">
    <source>
        <dbReference type="ARBA" id="ARBA00022475"/>
    </source>
</evidence>
<comment type="subcellular location">
    <subcellularLocation>
        <location evidence="3">Cell membrane</location>
        <topology evidence="3">Multi-pass membrane protein</topology>
    </subcellularLocation>
</comment>
<name>A0ABN3Y4D6_9ENTE</name>
<comment type="function">
    <text evidence="2">The phosphoenolpyruvate-dependent sugar phosphotransferase system (sugar PTS), a major carbohydrate active transport system, catalyzes the phosphorylation of incoming sugar substrates concomitantly with their translocation across the cell membrane. The enzyme II CmtAB PTS system is involved in D-mannitol transport.</text>
</comment>
<dbReference type="InterPro" id="IPR013014">
    <property type="entry name" value="PTS_EIIC_2"/>
</dbReference>
<organism evidence="20 21">
    <name type="scientific">Tetragenococcus solitarius</name>
    <dbReference type="NCBI Taxonomy" id="71453"/>
    <lineage>
        <taxon>Bacteria</taxon>
        <taxon>Bacillati</taxon>
        <taxon>Bacillota</taxon>
        <taxon>Bacilli</taxon>
        <taxon>Lactobacillales</taxon>
        <taxon>Enterococcaceae</taxon>
        <taxon>Tetragenococcus</taxon>
    </lineage>
</organism>
<feature type="compositionally biased region" description="Basic and acidic residues" evidence="16">
    <location>
        <begin position="476"/>
        <end position="491"/>
    </location>
</feature>
<dbReference type="PANTHER" id="PTHR30181:SF2">
    <property type="entry name" value="PTS SYSTEM MANNITOL-SPECIFIC EIICBA COMPONENT"/>
    <property type="match status" value="1"/>
</dbReference>
<feature type="transmembrane region" description="Helical" evidence="17">
    <location>
        <begin position="81"/>
        <end position="114"/>
    </location>
</feature>
<dbReference type="PROSITE" id="PS51104">
    <property type="entry name" value="PTS_EIIC_TYPE_2"/>
    <property type="match status" value="1"/>
</dbReference>
<feature type="domain" description="PTS EIIB type-2" evidence="18">
    <location>
        <begin position="507"/>
        <end position="598"/>
    </location>
</feature>
<keyword evidence="8" id="KW-0597">Phosphoprotein</keyword>
<evidence type="ECO:0000256" key="10">
    <source>
        <dbReference type="ARBA" id="ARBA00022679"/>
    </source>
</evidence>
<keyword evidence="12 17" id="KW-0812">Transmembrane</keyword>
<dbReference type="InterPro" id="IPR036095">
    <property type="entry name" value="PTS_EIIB-like_sf"/>
</dbReference>
<keyword evidence="7" id="KW-1003">Cell membrane</keyword>
<keyword evidence="9" id="KW-0762">Sugar transport</keyword>
<dbReference type="EMBL" id="BAAAXQ010000026">
    <property type="protein sequence ID" value="GAA3015124.1"/>
    <property type="molecule type" value="Genomic_DNA"/>
</dbReference>
<dbReference type="InterPro" id="IPR013011">
    <property type="entry name" value="PTS_EIIB_2"/>
</dbReference>
<evidence type="ECO:0000256" key="17">
    <source>
        <dbReference type="SAM" id="Phobius"/>
    </source>
</evidence>
<feature type="transmembrane region" description="Helical" evidence="17">
    <location>
        <begin position="315"/>
        <end position="337"/>
    </location>
</feature>
<dbReference type="InterPro" id="IPR050893">
    <property type="entry name" value="Sugar_PTS"/>
</dbReference>
<gene>
    <name evidence="20" type="ORF">GCM10019998_09090</name>
</gene>
<feature type="transmembrane region" description="Helical" evidence="17">
    <location>
        <begin position="163"/>
        <end position="184"/>
    </location>
</feature>